<name>A0A852YDS2_9MICO</name>
<dbReference type="AlphaFoldDB" id="A0A852YDS2"/>
<evidence type="ECO:0000313" key="2">
    <source>
        <dbReference type="EMBL" id="NYH00674.1"/>
    </source>
</evidence>
<accession>A0A852YDS2</accession>
<sequence length="232" mass="23937">MIGAIKRRLQHGAGGEAGISLIEMIVGMALTALVLSLVGTMLVQVGKVTTLTNDRSRSTAEAQNVLDAMSTDIRAGVNIPGNSPITWAVRPGSEATVTGEKIRLITYSDVARPNPIGMPLQVAYSLENGTIVRNAWTVPSSSASYPLSTAPSNKRNLGSRVTAFSLNYIQGTCPAPASSPCTVSTVTTTNVGLIIGVNISLTAQAAGSTVPVSMSTTVYLPNAGSTQKYAGS</sequence>
<dbReference type="InterPro" id="IPR012902">
    <property type="entry name" value="N_methyl_site"/>
</dbReference>
<evidence type="ECO:0000256" key="1">
    <source>
        <dbReference type="SAM" id="Phobius"/>
    </source>
</evidence>
<keyword evidence="1" id="KW-0472">Membrane</keyword>
<dbReference type="EMBL" id="JACBZY010000001">
    <property type="protein sequence ID" value="NYH00674.1"/>
    <property type="molecule type" value="Genomic_DNA"/>
</dbReference>
<keyword evidence="3" id="KW-1185">Reference proteome</keyword>
<keyword evidence="1" id="KW-1133">Transmembrane helix</keyword>
<feature type="transmembrane region" description="Helical" evidence="1">
    <location>
        <begin position="21"/>
        <end position="43"/>
    </location>
</feature>
<protein>
    <submittedName>
        <fullName evidence="2">Tfp pilus assembly protein PilW</fullName>
    </submittedName>
</protein>
<proteinExistence type="predicted"/>
<comment type="caution">
    <text evidence="2">The sequence shown here is derived from an EMBL/GenBank/DDBJ whole genome shotgun (WGS) entry which is preliminary data.</text>
</comment>
<organism evidence="2 3">
    <name type="scientific">Schumannella luteola</name>
    <dbReference type="NCBI Taxonomy" id="472059"/>
    <lineage>
        <taxon>Bacteria</taxon>
        <taxon>Bacillati</taxon>
        <taxon>Actinomycetota</taxon>
        <taxon>Actinomycetes</taxon>
        <taxon>Micrococcales</taxon>
        <taxon>Microbacteriaceae</taxon>
        <taxon>Schumannella</taxon>
    </lineage>
</organism>
<dbReference type="Proteomes" id="UP000553888">
    <property type="component" value="Unassembled WGS sequence"/>
</dbReference>
<evidence type="ECO:0000313" key="3">
    <source>
        <dbReference type="Proteomes" id="UP000553888"/>
    </source>
</evidence>
<gene>
    <name evidence="2" type="ORF">BJ979_003299</name>
</gene>
<reference evidence="2 3" key="1">
    <citation type="submission" date="2020-07" db="EMBL/GenBank/DDBJ databases">
        <title>Sequencing the genomes of 1000 actinobacteria strains.</title>
        <authorList>
            <person name="Klenk H.-P."/>
        </authorList>
    </citation>
    <scope>NUCLEOTIDE SEQUENCE [LARGE SCALE GENOMIC DNA]</scope>
    <source>
        <strain evidence="2 3">DSM 23141</strain>
    </source>
</reference>
<dbReference type="RefSeq" id="WP_179569625.1">
    <property type="nucleotide sequence ID" value="NZ_JACBZY010000001.1"/>
</dbReference>
<keyword evidence="1" id="KW-0812">Transmembrane</keyword>
<dbReference type="PROSITE" id="PS00409">
    <property type="entry name" value="PROKAR_NTER_METHYL"/>
    <property type="match status" value="1"/>
</dbReference>